<dbReference type="InterPro" id="IPR002575">
    <property type="entry name" value="Aminoglycoside_PTrfase"/>
</dbReference>
<dbReference type="InterPro" id="IPR050249">
    <property type="entry name" value="Pseudomonas-type_ThrB"/>
</dbReference>
<accession>A0A8J8MNY3</accession>
<keyword evidence="4" id="KW-1185">Reference proteome</keyword>
<evidence type="ECO:0000256" key="1">
    <source>
        <dbReference type="ARBA" id="ARBA00038240"/>
    </source>
</evidence>
<dbReference type="PANTHER" id="PTHR21064:SF6">
    <property type="entry name" value="AMINOGLYCOSIDE PHOSPHOTRANSFERASE DOMAIN-CONTAINING PROTEIN"/>
    <property type="match status" value="1"/>
</dbReference>
<protein>
    <submittedName>
        <fullName evidence="3">Phosphotransferase</fullName>
    </submittedName>
</protein>
<sequence length="325" mass="38577">MLKLKYLEDNRDLVMTLLDYWVYDEESLSLLNEFRISSNAIYPYKAQGNVHLLRFSPNAEKIPETILAELEYLEYLQKNNYLVPEIIPSKNGNTLEIINTSWGVYSAAVFKHVKGEKLDRISLTDQILFGYGKALGELHVLSQKYKPKVYKRISHEEQLDVMLKAMTPFKEEEQIRSAIKALKKDMKALIKTQDNYGLIHYDYELDNVFYEKKSNKYYIIDFDDAVYHYYMMDIVKCKDNILEEHPEMDEKHVVSCFLEGYTSVKPIDKRMLDDEDVFKRYYQLYSYVRCRLALAEPIDNPPEWMVELTHRIENYLKEIKGYLII</sequence>
<dbReference type="Pfam" id="PF01636">
    <property type="entry name" value="APH"/>
    <property type="match status" value="1"/>
</dbReference>
<dbReference type="Gene3D" id="3.90.1200.10">
    <property type="match status" value="1"/>
</dbReference>
<dbReference type="RefSeq" id="WP_212695387.1">
    <property type="nucleotide sequence ID" value="NZ_CP058649.1"/>
</dbReference>
<comment type="similarity">
    <text evidence="1">Belongs to the pseudomonas-type ThrB family.</text>
</comment>
<feature type="domain" description="Aminoglycoside phosphotransferase" evidence="2">
    <location>
        <begin position="53"/>
        <end position="240"/>
    </location>
</feature>
<dbReference type="PANTHER" id="PTHR21064">
    <property type="entry name" value="AMINOGLYCOSIDE PHOSPHOTRANSFERASE DOMAIN-CONTAINING PROTEIN-RELATED"/>
    <property type="match status" value="1"/>
</dbReference>
<reference evidence="3" key="1">
    <citation type="submission" date="2020-07" db="EMBL/GenBank/DDBJ databases">
        <title>Vallitalea pronyensis genome.</title>
        <authorList>
            <person name="Postec A."/>
        </authorList>
    </citation>
    <scope>NUCLEOTIDE SEQUENCE</scope>
    <source>
        <strain evidence="3">FatNI3</strain>
    </source>
</reference>
<organism evidence="3 4">
    <name type="scientific">Vallitalea pronyensis</name>
    <dbReference type="NCBI Taxonomy" id="1348613"/>
    <lineage>
        <taxon>Bacteria</taxon>
        <taxon>Bacillati</taxon>
        <taxon>Bacillota</taxon>
        <taxon>Clostridia</taxon>
        <taxon>Lachnospirales</taxon>
        <taxon>Vallitaleaceae</taxon>
        <taxon>Vallitalea</taxon>
    </lineage>
</organism>
<dbReference type="AlphaFoldDB" id="A0A8J8MNY3"/>
<proteinExistence type="inferred from homology"/>
<name>A0A8J8MNY3_9FIRM</name>
<evidence type="ECO:0000313" key="3">
    <source>
        <dbReference type="EMBL" id="QUI24693.1"/>
    </source>
</evidence>
<evidence type="ECO:0000313" key="4">
    <source>
        <dbReference type="Proteomes" id="UP000683246"/>
    </source>
</evidence>
<dbReference type="SUPFAM" id="SSF56112">
    <property type="entry name" value="Protein kinase-like (PK-like)"/>
    <property type="match status" value="1"/>
</dbReference>
<dbReference type="EMBL" id="CP058649">
    <property type="protein sequence ID" value="QUI24693.1"/>
    <property type="molecule type" value="Genomic_DNA"/>
</dbReference>
<dbReference type="Proteomes" id="UP000683246">
    <property type="component" value="Chromosome"/>
</dbReference>
<dbReference type="KEGG" id="vpy:HZI73_21375"/>
<evidence type="ECO:0000259" key="2">
    <source>
        <dbReference type="Pfam" id="PF01636"/>
    </source>
</evidence>
<gene>
    <name evidence="3" type="ORF">HZI73_21375</name>
</gene>
<dbReference type="InterPro" id="IPR011009">
    <property type="entry name" value="Kinase-like_dom_sf"/>
</dbReference>
<dbReference type="GO" id="GO:0019202">
    <property type="term" value="F:amino acid kinase activity"/>
    <property type="evidence" value="ECO:0007669"/>
    <property type="project" value="TreeGrafter"/>
</dbReference>